<dbReference type="InterPro" id="IPR016130">
    <property type="entry name" value="Tyr_Pase_AS"/>
</dbReference>
<dbReference type="EMBL" id="JAEQMG010000042">
    <property type="protein sequence ID" value="MBK6087891.1"/>
    <property type="molecule type" value="Genomic_DNA"/>
</dbReference>
<gene>
    <name evidence="1" type="ORF">JKK62_04365</name>
</gene>
<evidence type="ECO:0000313" key="2">
    <source>
        <dbReference type="Proteomes" id="UP000633365"/>
    </source>
</evidence>
<dbReference type="PROSITE" id="PS00383">
    <property type="entry name" value="TYR_PHOSPHATASE_1"/>
    <property type="match status" value="1"/>
</dbReference>
<name>A0A934WPF7_9FIRM</name>
<keyword evidence="2" id="KW-1185">Reference proteome</keyword>
<dbReference type="SUPFAM" id="SSF52799">
    <property type="entry name" value="(Phosphotyrosine protein) phosphatases II"/>
    <property type="match status" value="1"/>
</dbReference>
<dbReference type="AlphaFoldDB" id="A0A934WPF7"/>
<dbReference type="Gene3D" id="3.90.190.10">
    <property type="entry name" value="Protein tyrosine phosphatase superfamily"/>
    <property type="match status" value="1"/>
</dbReference>
<accession>A0A934WPF7</accession>
<dbReference type="InterPro" id="IPR029021">
    <property type="entry name" value="Prot-tyrosine_phosphatase-like"/>
</dbReference>
<comment type="caution">
    <text evidence="1">The sequence shown here is derived from an EMBL/GenBank/DDBJ whole genome shotgun (WGS) entry which is preliminary data.</text>
</comment>
<dbReference type="Proteomes" id="UP000633365">
    <property type="component" value="Unassembled WGS sequence"/>
</dbReference>
<proteinExistence type="predicted"/>
<evidence type="ECO:0000313" key="1">
    <source>
        <dbReference type="EMBL" id="MBK6087891.1"/>
    </source>
</evidence>
<evidence type="ECO:0008006" key="3">
    <source>
        <dbReference type="Google" id="ProtNLM"/>
    </source>
</evidence>
<organism evidence="1 2">
    <name type="scientific">Ruminococcus difficilis</name>
    <dbReference type="NCBI Taxonomy" id="2763069"/>
    <lineage>
        <taxon>Bacteria</taxon>
        <taxon>Bacillati</taxon>
        <taxon>Bacillota</taxon>
        <taxon>Clostridia</taxon>
        <taxon>Eubacteriales</taxon>
        <taxon>Oscillospiraceae</taxon>
        <taxon>Ruminococcus</taxon>
    </lineage>
</organism>
<sequence length="155" mass="17898">MNERIKVIVMSRLEAYQYCKKHHDKPSAIISISTPYNIYDYCVFKSEENQVIDILELSFVDADEPESLDVNDIIAAEKDLLCDKDAERIVEFSKKYKDKLLIIHCDAGISRSSGIAAAILRHYTGDDAEIFDNYSYDPNMWCYFKTLKAFGDELF</sequence>
<reference evidence="1" key="1">
    <citation type="submission" date="2021-01" db="EMBL/GenBank/DDBJ databases">
        <title>Genome public.</title>
        <authorList>
            <person name="Liu C."/>
            <person name="Sun Q."/>
        </authorList>
    </citation>
    <scope>NUCLEOTIDE SEQUENCE</scope>
    <source>
        <strain evidence="1">M6</strain>
    </source>
</reference>
<protein>
    <recommendedName>
        <fullName evidence="3">Tyrosine specific protein phosphatases domain-containing protein</fullName>
    </recommendedName>
</protein>